<reference evidence="2" key="2">
    <citation type="submission" date="2014-03" db="EMBL/GenBank/DDBJ databases">
        <title>The whipworm genome and dual-species transcriptomics of an intimate host-pathogen interaction.</title>
        <authorList>
            <person name="Foth B.J."/>
            <person name="Tsai I.J."/>
            <person name="Reid A.J."/>
            <person name="Bancroft A.J."/>
            <person name="Nichol S."/>
            <person name="Tracey A."/>
            <person name="Holroyd N."/>
            <person name="Cotton J.A."/>
            <person name="Stanley E.J."/>
            <person name="Zarowiecki M."/>
            <person name="Liu J.Z."/>
            <person name="Huckvale T."/>
            <person name="Cooper P.J."/>
            <person name="Grencis R.K."/>
            <person name="Berriman M."/>
        </authorList>
    </citation>
    <scope>NUCLEOTIDE SEQUENCE [LARGE SCALE GENOMIC DNA]</scope>
</reference>
<evidence type="ECO:0000256" key="1">
    <source>
        <dbReference type="SAM" id="MobiDB-lite"/>
    </source>
</evidence>
<feature type="region of interest" description="Disordered" evidence="1">
    <location>
        <begin position="1"/>
        <end position="29"/>
    </location>
</feature>
<proteinExistence type="predicted"/>
<dbReference type="AlphaFoldDB" id="A0A077ZLL7"/>
<evidence type="ECO:0000313" key="3">
    <source>
        <dbReference type="Proteomes" id="UP000030665"/>
    </source>
</evidence>
<gene>
    <name evidence="2" type="ORF">TTRE_0000788701</name>
</gene>
<name>A0A077ZLL7_TRITR</name>
<evidence type="ECO:0000313" key="2">
    <source>
        <dbReference type="EMBL" id="CDW59550.1"/>
    </source>
</evidence>
<reference evidence="2" key="1">
    <citation type="submission" date="2014-01" db="EMBL/GenBank/DDBJ databases">
        <authorList>
            <person name="Aslett M."/>
        </authorList>
    </citation>
    <scope>NUCLEOTIDE SEQUENCE</scope>
</reference>
<accession>A0A077ZLL7</accession>
<dbReference type="EMBL" id="HG806637">
    <property type="protein sequence ID" value="CDW59550.1"/>
    <property type="molecule type" value="Genomic_DNA"/>
</dbReference>
<keyword evidence="3" id="KW-1185">Reference proteome</keyword>
<sequence>MGKFGKQGKSNAAAAGNRGSRQKKEPVTIEHVVDEGFDPRPAVLGANKLLTHPDIVKVVRRLDEQVPQYLKEKAKRTGRRYVSVLVDDDGKFVKQISVKIPRYHLVKLNLPVTTTNPKREYGPIIDQVQAGNQTYRVVLKQLKKPVPRDERDLPQDNVPIMSNEELSEFLILND</sequence>
<protein>
    <submittedName>
        <fullName evidence="2">Uncharacterized protein</fullName>
    </submittedName>
</protein>
<dbReference type="Proteomes" id="UP000030665">
    <property type="component" value="Unassembled WGS sequence"/>
</dbReference>
<organism evidence="2 3">
    <name type="scientific">Trichuris trichiura</name>
    <name type="common">Whipworm</name>
    <name type="synonym">Trichocephalus trichiurus</name>
    <dbReference type="NCBI Taxonomy" id="36087"/>
    <lineage>
        <taxon>Eukaryota</taxon>
        <taxon>Metazoa</taxon>
        <taxon>Ecdysozoa</taxon>
        <taxon>Nematoda</taxon>
        <taxon>Enoplea</taxon>
        <taxon>Dorylaimia</taxon>
        <taxon>Trichinellida</taxon>
        <taxon>Trichuridae</taxon>
        <taxon>Trichuris</taxon>
    </lineage>
</organism>
<dbReference type="OrthoDB" id="10483775at2759"/>